<dbReference type="InterPro" id="IPR037066">
    <property type="entry name" value="Plug_dom_sf"/>
</dbReference>
<dbReference type="PANTHER" id="PTHR30069">
    <property type="entry name" value="TONB-DEPENDENT OUTER MEMBRANE RECEPTOR"/>
    <property type="match status" value="1"/>
</dbReference>
<keyword evidence="4 10" id="KW-0812">Transmembrane</keyword>
<evidence type="ECO:0000256" key="4">
    <source>
        <dbReference type="ARBA" id="ARBA00022692"/>
    </source>
</evidence>
<keyword evidence="6 11" id="KW-0798">TonB box</keyword>
<evidence type="ECO:0000256" key="1">
    <source>
        <dbReference type="ARBA" id="ARBA00004571"/>
    </source>
</evidence>
<comment type="caution">
    <text evidence="15">The sequence shown here is derived from an EMBL/GenBank/DDBJ whole genome shotgun (WGS) entry which is preliminary data.</text>
</comment>
<dbReference type="Pfam" id="PF07715">
    <property type="entry name" value="Plug"/>
    <property type="match status" value="1"/>
</dbReference>
<evidence type="ECO:0000256" key="3">
    <source>
        <dbReference type="ARBA" id="ARBA00022452"/>
    </source>
</evidence>
<evidence type="ECO:0000313" key="15">
    <source>
        <dbReference type="EMBL" id="RNI37989.1"/>
    </source>
</evidence>
<dbReference type="SUPFAM" id="SSF49464">
    <property type="entry name" value="Carboxypeptidase regulatory domain-like"/>
    <property type="match status" value="1"/>
</dbReference>
<dbReference type="Gene3D" id="2.60.40.1120">
    <property type="entry name" value="Carboxypeptidase-like, regulatory domain"/>
    <property type="match status" value="1"/>
</dbReference>
<dbReference type="RefSeq" id="WP_123119977.1">
    <property type="nucleotide sequence ID" value="NZ_RJJR01000004.1"/>
</dbReference>
<dbReference type="GO" id="GO:0015344">
    <property type="term" value="F:siderophore uptake transmembrane transporter activity"/>
    <property type="evidence" value="ECO:0007669"/>
    <property type="project" value="TreeGrafter"/>
</dbReference>
<keyword evidence="9 10" id="KW-0998">Cell outer membrane</keyword>
<feature type="domain" description="TonB-dependent receptor plug" evidence="14">
    <location>
        <begin position="117"/>
        <end position="222"/>
    </location>
</feature>
<feature type="chain" id="PRO_5017993811" evidence="12">
    <location>
        <begin position="24"/>
        <end position="1090"/>
    </location>
</feature>
<dbReference type="Proteomes" id="UP000267223">
    <property type="component" value="Unassembled WGS sequence"/>
</dbReference>
<protein>
    <submittedName>
        <fullName evidence="15">SusC/RagA family TonB-linked outer membrane protein</fullName>
    </submittedName>
</protein>
<evidence type="ECO:0000313" key="16">
    <source>
        <dbReference type="Proteomes" id="UP000267223"/>
    </source>
</evidence>
<evidence type="ECO:0000256" key="5">
    <source>
        <dbReference type="ARBA" id="ARBA00022729"/>
    </source>
</evidence>
<dbReference type="Pfam" id="PF00593">
    <property type="entry name" value="TonB_dep_Rec_b-barrel"/>
    <property type="match status" value="1"/>
</dbReference>
<keyword evidence="2 10" id="KW-0813">Transport</keyword>
<evidence type="ECO:0000256" key="11">
    <source>
        <dbReference type="RuleBase" id="RU003357"/>
    </source>
</evidence>
<dbReference type="InterPro" id="IPR008969">
    <property type="entry name" value="CarboxyPept-like_regulatory"/>
</dbReference>
<feature type="domain" description="TonB-dependent receptor-like beta-barrel" evidence="13">
    <location>
        <begin position="429"/>
        <end position="858"/>
    </location>
</feature>
<dbReference type="InterPro" id="IPR039426">
    <property type="entry name" value="TonB-dep_rcpt-like"/>
</dbReference>
<keyword evidence="7 10" id="KW-0472">Membrane</keyword>
<dbReference type="InterPro" id="IPR036942">
    <property type="entry name" value="Beta-barrel_TonB_sf"/>
</dbReference>
<dbReference type="SUPFAM" id="SSF56935">
    <property type="entry name" value="Porins"/>
    <property type="match status" value="1"/>
</dbReference>
<dbReference type="Gene3D" id="2.40.170.20">
    <property type="entry name" value="TonB-dependent receptor, beta-barrel domain"/>
    <property type="match status" value="1"/>
</dbReference>
<dbReference type="OrthoDB" id="9768177at2"/>
<keyword evidence="16" id="KW-1185">Reference proteome</keyword>
<dbReference type="NCBIfam" id="TIGR04057">
    <property type="entry name" value="SusC_RagA_signa"/>
    <property type="match status" value="1"/>
</dbReference>
<name>A0A3M9NJM2_9BACT</name>
<evidence type="ECO:0000259" key="14">
    <source>
        <dbReference type="Pfam" id="PF07715"/>
    </source>
</evidence>
<evidence type="ECO:0000256" key="2">
    <source>
        <dbReference type="ARBA" id="ARBA00022448"/>
    </source>
</evidence>
<dbReference type="InterPro" id="IPR023996">
    <property type="entry name" value="TonB-dep_OMP_SusC/RagA"/>
</dbReference>
<feature type="signal peptide" evidence="12">
    <location>
        <begin position="1"/>
        <end position="23"/>
    </location>
</feature>
<gene>
    <name evidence="15" type="ORF">EFY79_07085</name>
</gene>
<dbReference type="InterPro" id="IPR012910">
    <property type="entry name" value="Plug_dom"/>
</dbReference>
<reference evidence="15 16" key="1">
    <citation type="submission" date="2018-11" db="EMBL/GenBank/DDBJ databases">
        <title>Draft genome sequence of Ferruginibacter sp. BO-59.</title>
        <authorList>
            <person name="Im W.T."/>
        </authorList>
    </citation>
    <scope>NUCLEOTIDE SEQUENCE [LARGE SCALE GENOMIC DNA]</scope>
    <source>
        <strain evidence="15 16">BO-59</strain>
    </source>
</reference>
<sequence>MKLSYLKTGFLAVLIFFTSASWAQMKKISGKVTQENGSPLESVTVAIKGKEPVAITNATGDYEVDVAAGSTLVFTFTGFDPVEKKVDKSSIIDVVMEPHQAKMDEVVIVGYGTQKRSQITGSVSKLDSKVLETGVRSNPAAALEGTIPGLRVQQTSGRPGAMPGIVLRGGTDYGGGGSPLVVIDGIVRQSLSDINPNDIESIEVLKDASATAIYGARANNGVILVTSKKGKKGISNITLDARVGMNRLNIPFHFLNARDYLYWSRTSIKNSGLYDPSRLSQLTSSGPFGTGNQLFDADGNFIDGNQNSLGVWSTMILNNQNRFKLNEGWQTMIDPVYGDTLLFTNFDYADYALRSSPVTQDYNISMTGGNDKGKYYAGFGTYNEPGFPINTFYKRTTFVFNGEYKLKSWLTSQSGLNFARARWRDAVTNNEGNYLTRSLGAPPTMRGKNENGDLLVGRDYSDGNPAVNDDKFIRKNETDKFTLSQAFKVDFLSNLYLRVSGNWFYSEGVYESFNKDFLQSPGKINTTRSSSASFDRDFSQTYNAVVQYNGAIKQHHFDLMAGSEYYDIYSRGLAASGSGAPTDDFMDLGLTSTDEGKRGVNSDHSEQRILSFFGRATYDYENRYLLTATFRRDGYSKLIDNRWGNFPGVSIGWNLTNENFFAKYTKTINYLKLRASYGINGNVDPNKITAYNLQGSYGTNRYDGSVGYLLTDLPFPNLRWERSKTYEFGLDATLINKIDLSLSIYNRKTDDKISSFNLPATSGYTSLTTNNGSMQNSGIEYNINYRVYRSANWKVDFAINGAFNKNKILKLPANGLPNNRQGGLQIFDPKSGQLIWVGGYQEGQDPNVAYAWQVEGLYRTEKDLQQDGQRVDLEGYKVLLGPSKYNSLTADQQKSYYPIALGDVKWKDVDKNDTIDFRDRVYMGRTVPRYVGGFTLSASYKDFWASARCDYALGFVAYDGPRAWFQSMAQGTFNTTTDVKDTYTPENANAKFPTYYWADQLYKNNTFRGSSMFYHKGDYLAFREISIGYNVPASVASKIKSQGITVSLTGQNLGYISQSTLYSPESASVGIGGGGYPLPRTFIAAVKFVF</sequence>
<evidence type="ECO:0000256" key="8">
    <source>
        <dbReference type="ARBA" id="ARBA00023170"/>
    </source>
</evidence>
<keyword evidence="5 12" id="KW-0732">Signal</keyword>
<dbReference type="PROSITE" id="PS52016">
    <property type="entry name" value="TONB_DEPENDENT_REC_3"/>
    <property type="match status" value="1"/>
</dbReference>
<evidence type="ECO:0000256" key="12">
    <source>
        <dbReference type="SAM" id="SignalP"/>
    </source>
</evidence>
<evidence type="ECO:0000256" key="9">
    <source>
        <dbReference type="ARBA" id="ARBA00023237"/>
    </source>
</evidence>
<keyword evidence="3 10" id="KW-1134">Transmembrane beta strand</keyword>
<dbReference type="Pfam" id="PF13715">
    <property type="entry name" value="CarbopepD_reg_2"/>
    <property type="match status" value="1"/>
</dbReference>
<evidence type="ECO:0000256" key="6">
    <source>
        <dbReference type="ARBA" id="ARBA00023077"/>
    </source>
</evidence>
<dbReference type="GO" id="GO:0009279">
    <property type="term" value="C:cell outer membrane"/>
    <property type="evidence" value="ECO:0007669"/>
    <property type="project" value="UniProtKB-SubCell"/>
</dbReference>
<dbReference type="Gene3D" id="2.170.130.10">
    <property type="entry name" value="TonB-dependent receptor, plug domain"/>
    <property type="match status" value="1"/>
</dbReference>
<comment type="similarity">
    <text evidence="10 11">Belongs to the TonB-dependent receptor family.</text>
</comment>
<keyword evidence="8" id="KW-0675">Receptor</keyword>
<dbReference type="AlphaFoldDB" id="A0A3M9NJM2"/>
<evidence type="ECO:0000259" key="13">
    <source>
        <dbReference type="Pfam" id="PF00593"/>
    </source>
</evidence>
<evidence type="ECO:0000256" key="10">
    <source>
        <dbReference type="PROSITE-ProRule" id="PRU01360"/>
    </source>
</evidence>
<proteinExistence type="inferred from homology"/>
<accession>A0A3M9NJM2</accession>
<dbReference type="PANTHER" id="PTHR30069:SF29">
    <property type="entry name" value="HEMOGLOBIN AND HEMOGLOBIN-HAPTOGLOBIN-BINDING PROTEIN 1-RELATED"/>
    <property type="match status" value="1"/>
</dbReference>
<organism evidence="15 16">
    <name type="scientific">Hanamia caeni</name>
    <dbReference type="NCBI Taxonomy" id="2294116"/>
    <lineage>
        <taxon>Bacteria</taxon>
        <taxon>Pseudomonadati</taxon>
        <taxon>Bacteroidota</taxon>
        <taxon>Chitinophagia</taxon>
        <taxon>Chitinophagales</taxon>
        <taxon>Chitinophagaceae</taxon>
        <taxon>Hanamia</taxon>
    </lineage>
</organism>
<comment type="subcellular location">
    <subcellularLocation>
        <location evidence="1 10">Cell outer membrane</location>
        <topology evidence="1 10">Multi-pass membrane protein</topology>
    </subcellularLocation>
</comment>
<dbReference type="EMBL" id="RJJR01000004">
    <property type="protein sequence ID" value="RNI37989.1"/>
    <property type="molecule type" value="Genomic_DNA"/>
</dbReference>
<dbReference type="InterPro" id="IPR000531">
    <property type="entry name" value="Beta-barrel_TonB"/>
</dbReference>
<evidence type="ECO:0000256" key="7">
    <source>
        <dbReference type="ARBA" id="ARBA00023136"/>
    </source>
</evidence>
<dbReference type="InterPro" id="IPR023997">
    <property type="entry name" value="TonB-dep_OMP_SusC/RagA_CS"/>
</dbReference>
<dbReference type="GO" id="GO:0044718">
    <property type="term" value="P:siderophore transmembrane transport"/>
    <property type="evidence" value="ECO:0007669"/>
    <property type="project" value="TreeGrafter"/>
</dbReference>
<dbReference type="NCBIfam" id="TIGR04056">
    <property type="entry name" value="OMP_RagA_SusC"/>
    <property type="match status" value="1"/>
</dbReference>